<evidence type="ECO:0000313" key="2">
    <source>
        <dbReference type="Proteomes" id="UP001152484"/>
    </source>
</evidence>
<dbReference type="OrthoDB" id="1888797at2759"/>
<dbReference type="Proteomes" id="UP001152484">
    <property type="component" value="Unassembled WGS sequence"/>
</dbReference>
<gene>
    <name evidence="1" type="ORF">CEURO_LOCUS11761</name>
</gene>
<comment type="caution">
    <text evidence="1">The sequence shown here is derived from an EMBL/GenBank/DDBJ whole genome shotgun (WGS) entry which is preliminary data.</text>
</comment>
<accession>A0A9P0Z9K8</accession>
<organism evidence="1 2">
    <name type="scientific">Cuscuta europaea</name>
    <name type="common">European dodder</name>
    <dbReference type="NCBI Taxonomy" id="41803"/>
    <lineage>
        <taxon>Eukaryota</taxon>
        <taxon>Viridiplantae</taxon>
        <taxon>Streptophyta</taxon>
        <taxon>Embryophyta</taxon>
        <taxon>Tracheophyta</taxon>
        <taxon>Spermatophyta</taxon>
        <taxon>Magnoliopsida</taxon>
        <taxon>eudicotyledons</taxon>
        <taxon>Gunneridae</taxon>
        <taxon>Pentapetalae</taxon>
        <taxon>asterids</taxon>
        <taxon>lamiids</taxon>
        <taxon>Solanales</taxon>
        <taxon>Convolvulaceae</taxon>
        <taxon>Cuscuteae</taxon>
        <taxon>Cuscuta</taxon>
        <taxon>Cuscuta subgen. Cuscuta</taxon>
    </lineage>
</organism>
<evidence type="ECO:0000313" key="1">
    <source>
        <dbReference type="EMBL" id="CAH9091907.1"/>
    </source>
</evidence>
<dbReference type="PANTHER" id="PTHR34567:SF3">
    <property type="entry name" value="FK506-BINDING-LIKE PROTEIN"/>
    <property type="match status" value="1"/>
</dbReference>
<proteinExistence type="predicted"/>
<name>A0A9P0Z9K8_CUSEU</name>
<sequence>MGKWNRRYVPRRNYNQYKNFHPTDYDDEAQPVIQENSAPSWEIDFCKSVGIPWNKVVNMKKYISCYDNVAKWDDSASQLTFIDAKKRYWAMINGHHCDNALPDAFKYVDKVDWNAKIDPGLISDLEGQFFNPDEVESSNLDDISGCTTSQDAKNTKDGENAWDDLKRVKNVENPWEENHTRTAGSSKSTGWIGGGNVSWIQNSSSTPDNAWNSSWNNDTRQKDWSYNTNGSWSQNAWDDRNRNGFQTHNNCEPWGNNKTLGGGAPKREWSQQWENNCNNWTKTGSQSNQVPYSEWERINTRKESFYGGPNKRECSSYHTSRFTSSRFQGDEEGASCNWRNS</sequence>
<dbReference type="AlphaFoldDB" id="A0A9P0Z9K8"/>
<dbReference type="EMBL" id="CAMAPE010000027">
    <property type="protein sequence ID" value="CAH9091907.1"/>
    <property type="molecule type" value="Genomic_DNA"/>
</dbReference>
<keyword evidence="2" id="KW-1185">Reference proteome</keyword>
<reference evidence="1" key="1">
    <citation type="submission" date="2022-07" db="EMBL/GenBank/DDBJ databases">
        <authorList>
            <person name="Macas J."/>
            <person name="Novak P."/>
            <person name="Neumann P."/>
        </authorList>
    </citation>
    <scope>NUCLEOTIDE SEQUENCE</scope>
</reference>
<dbReference type="PANTHER" id="PTHR34567">
    <property type="entry name" value="FK506-BINDING-LIKE PROTEIN"/>
    <property type="match status" value="1"/>
</dbReference>
<protein>
    <submittedName>
        <fullName evidence="1">Uncharacterized protein</fullName>
    </submittedName>
</protein>